<protein>
    <recommendedName>
        <fullName evidence="5">ETS domain-containing protein</fullName>
    </recommendedName>
</protein>
<feature type="region of interest" description="Disordered" evidence="4">
    <location>
        <begin position="1301"/>
        <end position="1324"/>
    </location>
</feature>
<proteinExistence type="inferred from homology"/>
<evidence type="ECO:0000313" key="6">
    <source>
        <dbReference type="EMBL" id="CAL4210809.1"/>
    </source>
</evidence>
<dbReference type="GO" id="GO:0005634">
    <property type="term" value="C:nucleus"/>
    <property type="evidence" value="ECO:0007669"/>
    <property type="project" value="UniProtKB-SubCell"/>
</dbReference>
<dbReference type="GO" id="GO:0030154">
    <property type="term" value="P:cell differentiation"/>
    <property type="evidence" value="ECO:0007669"/>
    <property type="project" value="TreeGrafter"/>
</dbReference>
<dbReference type="InterPro" id="IPR036388">
    <property type="entry name" value="WH-like_DNA-bd_sf"/>
</dbReference>
<dbReference type="EMBL" id="CAXKWB010086167">
    <property type="protein sequence ID" value="CAL4210809.1"/>
    <property type="molecule type" value="Genomic_DNA"/>
</dbReference>
<evidence type="ECO:0000313" key="7">
    <source>
        <dbReference type="Proteomes" id="UP001497623"/>
    </source>
</evidence>
<evidence type="ECO:0000256" key="1">
    <source>
        <dbReference type="ARBA" id="ARBA00005562"/>
    </source>
</evidence>
<feature type="region of interest" description="Disordered" evidence="4">
    <location>
        <begin position="1554"/>
        <end position="1578"/>
    </location>
</feature>
<evidence type="ECO:0000259" key="5">
    <source>
        <dbReference type="PROSITE" id="PS50061"/>
    </source>
</evidence>
<dbReference type="SMART" id="SM00413">
    <property type="entry name" value="ETS"/>
    <property type="match status" value="1"/>
</dbReference>
<organism evidence="6 7">
    <name type="scientific">Meganyctiphanes norvegica</name>
    <name type="common">Northern krill</name>
    <name type="synonym">Thysanopoda norvegica</name>
    <dbReference type="NCBI Taxonomy" id="48144"/>
    <lineage>
        <taxon>Eukaryota</taxon>
        <taxon>Metazoa</taxon>
        <taxon>Ecdysozoa</taxon>
        <taxon>Arthropoda</taxon>
        <taxon>Crustacea</taxon>
        <taxon>Multicrustacea</taxon>
        <taxon>Malacostraca</taxon>
        <taxon>Eumalacostraca</taxon>
        <taxon>Eucarida</taxon>
        <taxon>Euphausiacea</taxon>
        <taxon>Euphausiidae</taxon>
        <taxon>Meganyctiphanes</taxon>
    </lineage>
</organism>
<keyword evidence="7" id="KW-1185">Reference proteome</keyword>
<feature type="compositionally biased region" description="Polar residues" evidence="4">
    <location>
        <begin position="1310"/>
        <end position="1320"/>
    </location>
</feature>
<sequence length="1841" mass="208323">MESFKNIDKEIKSEEYHSFMEYTPKISSRKCKNKMQYIQEKIRKTSSSEYETLKQGIRPPRKNYISVRVEKGEPEVFYDKESPKKLPPLKPICITPLMLENYNKNKDFGPDIANSPNVEISMSEKYSISKRNFEAPTTISGRIDHRIIKNSVLEPNNKKLKITSLKNVDNQEKDYSDCLNFIKLSPHVKDNYFKTIGSKQKIEKSPYKKRKLPPLRSIYDNKNKNIIDPKLPQIQNTEYNRFSCIGLNQHEPVVTENLEIDSECSIYDNKQKNIMDPKVPQIQNTEYDIFDIKGLTKQEPVDTENFEIDSKQNVNITETYCDEEVKDICIKMEPIESTEFAEELQNICLKMEPIDTAENLETPRDSFGKLRTELDFNLDKFNDTIDSINKEINKIVGVKSKNSKNKNKFRKGKKSSANKTFENKSNEEFQMSGQMVWKVQNVKEENVCDMGGVPRIKLKLQVPMVKIPRHIVAMQRYSVHSMDADINAGIDISGSMDTGNACQNMSPALPSASLDPEKPIPALTPASIDPEIPKPALTQASKDLGMSFTRAASASPPASSEIGMPFTRAATALTPASIDLGMPFTRAASASPPASSEIGMPFTRAATALTPASIDLEMPFSRAASASPPASRELGMIFKRAASASPPASRELESVNIRTNKVSQRLKERRDVDSSCLKTKKVEDVKIVEYPPHLARQHTTRGQSPLGQCGEQMDLYTLSHSSLNSTGQDLTSDTINLKCQKIMKALNKIAKVRNQIQTYVGMDPKIEFLESEMLNLSLEDSQPIENIILKDLQKVRKLIALQNEKSCRANQNILRSKEKLNCQMTMMADKLEFLKSVESEKQDSILRNLLSTANKNTSSNFLDCEVQDKGNEVISSAPLENKKMPPLLPICKPANKNIIKNRNSRKIHSLISYTEESNKVQNNNPKHPNEYKRHLSKIALEDLPNTTFSNTVNDTYSFTNTNKKSLKSVVSPKSNTPKSDYFSERKKPVNIRFVPIESLKQCELSESNDSTISEVQNHNPIHQKEYTSHLRPIELNKSTDTNFSKTVNGSFPISKKKSPNSMVCPSYTSTKSDHIFERRKAVDIRIVPVESLKQCEVSRTNHGSISEKCSNTNILINGNYVSAQNMDVKSYTKEANKVRHHNPIYQNEYTSHLTQIELDKSTNSIISNSVNDSYSFTSSKKKIHNSVVYPSNTAPKSNYISEGRNSVDIRIVPVKSQKQCEVSKTNYCAISENSSDTNNLIHGDYVSARNMDVISYTKESNKELYHNPIYQNDYTSHFGQIELDKSTNTIFENTNNGSYSFTNTKKKSPNSEMCPNSTPTKSDHISEKGKAVNIRFIPIETLKQCEVSKTNKSTISEVQNFNQIHQNEYTSHLNQIELDKTTNTNFSKTVNGSYLITNSKKKSHNSVVCPSYTAPKSDHISERRKAVDIRIVPVKSLKQCEISRTNHGSISENSSNTNNLINGDYVSSPNMDVFSYTKESNKVLNHNPIYQNEYIRHLSQNGAYSFTNRNKKSHNYEVCPNPTTRKSDHISKRGKAVNIRIVPADSLKHFEISQTNPSSISENSPNTNNLTIGDNVSTPKNNYSKISSPLKLSSAEKCFLSEKVLNNCPVCKANLNFTLNMDTQMMNAVCCVCHLRIIVPGPEHGNKSDDVVVQKQPSPKAAKKCTSKLKITSPVKSNAKKDVPKTKKKKVDVAAQKINLQQQKEKIVKQAADLNVPLLTAEVHDEIFKKIRAKIKHRTRGPNIWEYLVRLLINPATNPSLIGWEHKHTYTFRLMNPHLITDLWNARTEDKMVSYKHFARALRYWYKRGGLEIVKERQLIYKLGPLARKYMSELLENSSND</sequence>
<dbReference type="PANTHER" id="PTHR11849">
    <property type="entry name" value="ETS"/>
    <property type="match status" value="1"/>
</dbReference>
<dbReference type="GO" id="GO:0043565">
    <property type="term" value="F:sequence-specific DNA binding"/>
    <property type="evidence" value="ECO:0007669"/>
    <property type="project" value="InterPro"/>
</dbReference>
<dbReference type="Gene3D" id="1.10.10.10">
    <property type="entry name" value="Winged helix-like DNA-binding domain superfamily/Winged helix DNA-binding domain"/>
    <property type="match status" value="1"/>
</dbReference>
<dbReference type="PANTHER" id="PTHR11849:SF190">
    <property type="entry name" value="ETS-DOMAIN PROTEIN"/>
    <property type="match status" value="1"/>
</dbReference>
<evidence type="ECO:0000256" key="3">
    <source>
        <dbReference type="RuleBase" id="RU004019"/>
    </source>
</evidence>
<dbReference type="SUPFAM" id="SSF46785">
    <property type="entry name" value="Winged helix' DNA-binding domain"/>
    <property type="match status" value="1"/>
</dbReference>
<keyword evidence="2 3" id="KW-0238">DNA-binding</keyword>
<dbReference type="Proteomes" id="UP001497623">
    <property type="component" value="Unassembled WGS sequence"/>
</dbReference>
<dbReference type="GO" id="GO:0000981">
    <property type="term" value="F:DNA-binding transcription factor activity, RNA polymerase II-specific"/>
    <property type="evidence" value="ECO:0007669"/>
    <property type="project" value="TreeGrafter"/>
</dbReference>
<dbReference type="InterPro" id="IPR000418">
    <property type="entry name" value="Ets_dom"/>
</dbReference>
<reference evidence="6 7" key="1">
    <citation type="submission" date="2024-05" db="EMBL/GenBank/DDBJ databases">
        <authorList>
            <person name="Wallberg A."/>
        </authorList>
    </citation>
    <scope>NUCLEOTIDE SEQUENCE [LARGE SCALE GENOMIC DNA]</scope>
</reference>
<feature type="region of interest" description="Disordered" evidence="4">
    <location>
        <begin position="503"/>
        <end position="533"/>
    </location>
</feature>
<gene>
    <name evidence="6" type="ORF">MNOR_LOCUS38356</name>
</gene>
<comment type="caution">
    <text evidence="6">The sequence shown here is derived from an EMBL/GenBank/DDBJ whole genome shotgun (WGS) entry which is preliminary data.</text>
</comment>
<dbReference type="PROSITE" id="PS50061">
    <property type="entry name" value="ETS_DOMAIN_3"/>
    <property type="match status" value="1"/>
</dbReference>
<evidence type="ECO:0000256" key="4">
    <source>
        <dbReference type="SAM" id="MobiDB-lite"/>
    </source>
</evidence>
<name>A0AAV2SMU6_MEGNR</name>
<keyword evidence="3" id="KW-0539">Nucleus</keyword>
<dbReference type="InterPro" id="IPR036390">
    <property type="entry name" value="WH_DNA-bd_sf"/>
</dbReference>
<dbReference type="Pfam" id="PF00178">
    <property type="entry name" value="Ets"/>
    <property type="match status" value="1"/>
</dbReference>
<comment type="subcellular location">
    <subcellularLocation>
        <location evidence="3">Nucleus</location>
    </subcellularLocation>
</comment>
<accession>A0AAV2SMU6</accession>
<comment type="similarity">
    <text evidence="1 3">Belongs to the ETS family.</text>
</comment>
<dbReference type="InterPro" id="IPR046328">
    <property type="entry name" value="ETS_fam"/>
</dbReference>
<evidence type="ECO:0000256" key="2">
    <source>
        <dbReference type="ARBA" id="ARBA00023125"/>
    </source>
</evidence>
<feature type="domain" description="ETS" evidence="5">
    <location>
        <begin position="1742"/>
        <end position="1824"/>
    </location>
</feature>